<dbReference type="Proteomes" id="UP000648075">
    <property type="component" value="Unassembled WGS sequence"/>
</dbReference>
<reference evidence="2" key="1">
    <citation type="journal article" date="2014" name="Int. J. Syst. Evol. Microbiol.">
        <title>Complete genome sequence of Corynebacterium casei LMG S-19264T (=DSM 44701T), isolated from a smear-ripened cheese.</title>
        <authorList>
            <consortium name="US DOE Joint Genome Institute (JGI-PGF)"/>
            <person name="Walter F."/>
            <person name="Albersmeier A."/>
            <person name="Kalinowski J."/>
            <person name="Ruckert C."/>
        </authorList>
    </citation>
    <scope>NUCLEOTIDE SEQUENCE</scope>
    <source>
        <strain evidence="2">KCTC 32255</strain>
    </source>
</reference>
<dbReference type="EMBL" id="BMZA01000001">
    <property type="protein sequence ID" value="GGY93219.1"/>
    <property type="molecule type" value="Genomic_DNA"/>
</dbReference>
<dbReference type="InterPro" id="IPR002744">
    <property type="entry name" value="MIP18-like"/>
</dbReference>
<sequence length="127" mass="13478">MDQAAVRAALNAIFDPCSVASGRAIGLCDMGLIEDVDIAATGVVTVRLRLTSPSCMMIGFLVTAVREAVQSLTGVSTVIVLHDAGENWDPDMISDGIRAERDALWKARMAELGGARHRGLPQRAEVS</sequence>
<protein>
    <recommendedName>
        <fullName evidence="1">MIP18 family-like domain-containing protein</fullName>
    </recommendedName>
</protein>
<dbReference type="AlphaFoldDB" id="A0A918P9V2"/>
<name>A0A918P9V2_9SPHN</name>
<dbReference type="PANTHER" id="PTHR42831:SF1">
    <property type="entry name" value="FE-S PROTEIN MATURATION AUXILIARY FACTOR YITW"/>
    <property type="match status" value="1"/>
</dbReference>
<gene>
    <name evidence="2" type="ORF">GCM10011614_05210</name>
</gene>
<dbReference type="InterPro" id="IPR052339">
    <property type="entry name" value="Fe-S_Maturation_MIP18"/>
</dbReference>
<proteinExistence type="predicted"/>
<reference evidence="2" key="2">
    <citation type="submission" date="2020-09" db="EMBL/GenBank/DDBJ databases">
        <authorList>
            <person name="Sun Q."/>
            <person name="Kim S."/>
        </authorList>
    </citation>
    <scope>NUCLEOTIDE SEQUENCE</scope>
    <source>
        <strain evidence="2">KCTC 32255</strain>
    </source>
</reference>
<organism evidence="2 3">
    <name type="scientific">Novosphingobium colocasiae</name>
    <dbReference type="NCBI Taxonomy" id="1256513"/>
    <lineage>
        <taxon>Bacteria</taxon>
        <taxon>Pseudomonadati</taxon>
        <taxon>Pseudomonadota</taxon>
        <taxon>Alphaproteobacteria</taxon>
        <taxon>Sphingomonadales</taxon>
        <taxon>Sphingomonadaceae</taxon>
        <taxon>Novosphingobium</taxon>
    </lineage>
</organism>
<dbReference type="PANTHER" id="PTHR42831">
    <property type="entry name" value="FE-S PROTEIN MATURATION AUXILIARY FACTOR YITW"/>
    <property type="match status" value="1"/>
</dbReference>
<dbReference type="Gene3D" id="3.30.300.130">
    <property type="entry name" value="Fe-S cluster assembly (FSCA)"/>
    <property type="match status" value="1"/>
</dbReference>
<dbReference type="SUPFAM" id="SSF117916">
    <property type="entry name" value="Fe-S cluster assembly (FSCA) domain-like"/>
    <property type="match status" value="1"/>
</dbReference>
<accession>A0A918P9V2</accession>
<evidence type="ECO:0000313" key="3">
    <source>
        <dbReference type="Proteomes" id="UP000648075"/>
    </source>
</evidence>
<comment type="caution">
    <text evidence="2">The sequence shown here is derived from an EMBL/GenBank/DDBJ whole genome shotgun (WGS) entry which is preliminary data.</text>
</comment>
<dbReference type="InterPro" id="IPR034904">
    <property type="entry name" value="FSCA_dom_sf"/>
</dbReference>
<evidence type="ECO:0000313" key="2">
    <source>
        <dbReference type="EMBL" id="GGY93219.1"/>
    </source>
</evidence>
<keyword evidence="3" id="KW-1185">Reference proteome</keyword>
<feature type="domain" description="MIP18 family-like" evidence="1">
    <location>
        <begin position="4"/>
        <end position="78"/>
    </location>
</feature>
<dbReference type="RefSeq" id="WP_189619508.1">
    <property type="nucleotide sequence ID" value="NZ_BMZA01000001.1"/>
</dbReference>
<dbReference type="Pfam" id="PF01883">
    <property type="entry name" value="FeS_assembly_P"/>
    <property type="match status" value="1"/>
</dbReference>
<evidence type="ECO:0000259" key="1">
    <source>
        <dbReference type="Pfam" id="PF01883"/>
    </source>
</evidence>